<name>A0A0L8V3X8_9BACT</name>
<protein>
    <submittedName>
        <fullName evidence="1">Uncharacterized protein</fullName>
    </submittedName>
</protein>
<gene>
    <name evidence="1" type="ORF">NC99_39990</name>
</gene>
<dbReference type="EMBL" id="LGIA01000197">
    <property type="protein sequence ID" value="KOH43175.1"/>
    <property type="molecule type" value="Genomic_DNA"/>
</dbReference>
<sequence>MLKSEKVFKQFKMSYILVKKNFQDWESKNFTYFCNSF</sequence>
<organism evidence="1 2">
    <name type="scientific">Sunxiuqinia dokdonensis</name>
    <dbReference type="NCBI Taxonomy" id="1409788"/>
    <lineage>
        <taxon>Bacteria</taxon>
        <taxon>Pseudomonadati</taxon>
        <taxon>Bacteroidota</taxon>
        <taxon>Bacteroidia</taxon>
        <taxon>Marinilabiliales</taxon>
        <taxon>Prolixibacteraceae</taxon>
        <taxon>Sunxiuqinia</taxon>
    </lineage>
</organism>
<dbReference type="AlphaFoldDB" id="A0A0L8V3X8"/>
<dbReference type="Proteomes" id="UP000036958">
    <property type="component" value="Unassembled WGS sequence"/>
</dbReference>
<accession>A0A0L8V3X8</accession>
<evidence type="ECO:0000313" key="2">
    <source>
        <dbReference type="Proteomes" id="UP000036958"/>
    </source>
</evidence>
<keyword evidence="2" id="KW-1185">Reference proteome</keyword>
<reference evidence="2" key="1">
    <citation type="submission" date="2015-07" db="EMBL/GenBank/DDBJ databases">
        <title>Genome sequencing of Sunxiuqinia dokdonensis strain SK.</title>
        <authorList>
            <person name="Ahn S."/>
            <person name="Kim B.-C."/>
        </authorList>
    </citation>
    <scope>NUCLEOTIDE SEQUENCE [LARGE SCALE GENOMIC DNA]</scope>
    <source>
        <strain evidence="2">SK</strain>
    </source>
</reference>
<evidence type="ECO:0000313" key="1">
    <source>
        <dbReference type="EMBL" id="KOH43175.1"/>
    </source>
</evidence>
<proteinExistence type="predicted"/>
<comment type="caution">
    <text evidence="1">The sequence shown here is derived from an EMBL/GenBank/DDBJ whole genome shotgun (WGS) entry which is preliminary data.</text>
</comment>
<dbReference type="STRING" id="1409788.NC99_39990"/>